<protein>
    <submittedName>
        <fullName evidence="1">Uncharacterized protein</fullName>
    </submittedName>
</protein>
<evidence type="ECO:0000313" key="2">
    <source>
        <dbReference type="Proteomes" id="UP000030653"/>
    </source>
</evidence>
<reference evidence="1 2" key="1">
    <citation type="journal article" date="2012" name="Science">
        <title>The Paleozoic origin of enzymatic lignin decomposition reconstructed from 31 fungal genomes.</title>
        <authorList>
            <person name="Floudas D."/>
            <person name="Binder M."/>
            <person name="Riley R."/>
            <person name="Barry K."/>
            <person name="Blanchette R.A."/>
            <person name="Henrissat B."/>
            <person name="Martinez A.T."/>
            <person name="Otillar R."/>
            <person name="Spatafora J.W."/>
            <person name="Yadav J.S."/>
            <person name="Aerts A."/>
            <person name="Benoit I."/>
            <person name="Boyd A."/>
            <person name="Carlson A."/>
            <person name="Copeland A."/>
            <person name="Coutinho P.M."/>
            <person name="de Vries R.P."/>
            <person name="Ferreira P."/>
            <person name="Findley K."/>
            <person name="Foster B."/>
            <person name="Gaskell J."/>
            <person name="Glotzer D."/>
            <person name="Gorecki P."/>
            <person name="Heitman J."/>
            <person name="Hesse C."/>
            <person name="Hori C."/>
            <person name="Igarashi K."/>
            <person name="Jurgens J.A."/>
            <person name="Kallen N."/>
            <person name="Kersten P."/>
            <person name="Kohler A."/>
            <person name="Kuees U."/>
            <person name="Kumar T.K.A."/>
            <person name="Kuo A."/>
            <person name="LaButti K."/>
            <person name="Larrondo L.F."/>
            <person name="Lindquist E."/>
            <person name="Ling A."/>
            <person name="Lombard V."/>
            <person name="Lucas S."/>
            <person name="Lundell T."/>
            <person name="Martin R."/>
            <person name="McLaughlin D.J."/>
            <person name="Morgenstern I."/>
            <person name="Morin E."/>
            <person name="Murat C."/>
            <person name="Nagy L.G."/>
            <person name="Nolan M."/>
            <person name="Ohm R.A."/>
            <person name="Patyshakuliyeva A."/>
            <person name="Rokas A."/>
            <person name="Ruiz-Duenas F.J."/>
            <person name="Sabat G."/>
            <person name="Salamov A."/>
            <person name="Samejima M."/>
            <person name="Schmutz J."/>
            <person name="Slot J.C."/>
            <person name="St John F."/>
            <person name="Stenlid J."/>
            <person name="Sun H."/>
            <person name="Sun S."/>
            <person name="Syed K."/>
            <person name="Tsang A."/>
            <person name="Wiebenga A."/>
            <person name="Young D."/>
            <person name="Pisabarro A."/>
            <person name="Eastwood D.C."/>
            <person name="Martin F."/>
            <person name="Cullen D."/>
            <person name="Grigoriev I.V."/>
            <person name="Hibbett D.S."/>
        </authorList>
    </citation>
    <scope>NUCLEOTIDE SEQUENCE [LARGE SCALE GENOMIC DNA]</scope>
    <source>
        <strain evidence="1 2">DJM-731 SS1</strain>
    </source>
</reference>
<dbReference type="EMBL" id="JH795864">
    <property type="protein sequence ID" value="EJU01581.1"/>
    <property type="molecule type" value="Genomic_DNA"/>
</dbReference>
<organism evidence="1 2">
    <name type="scientific">Dacryopinax primogenitus (strain DJM 731)</name>
    <name type="common">Brown rot fungus</name>
    <dbReference type="NCBI Taxonomy" id="1858805"/>
    <lineage>
        <taxon>Eukaryota</taxon>
        <taxon>Fungi</taxon>
        <taxon>Dikarya</taxon>
        <taxon>Basidiomycota</taxon>
        <taxon>Agaricomycotina</taxon>
        <taxon>Dacrymycetes</taxon>
        <taxon>Dacrymycetales</taxon>
        <taxon>Dacrymycetaceae</taxon>
        <taxon>Dacryopinax</taxon>
    </lineage>
</organism>
<name>M5FUY3_DACPD</name>
<sequence length="189" mass="21533">MRTQNKFIDGPSLWRNTVRYAGRKALVGGWGVEERLQRTSADCSRQVQYAEEEGSESVIWRTHLCSHCDGERCVFSICLVPWPPTRNAPFVPLTKEIPCGEAPGQWWWMLRVDAARGKRLFKERRHVPRTPVDWRHSLRLNGKALKVTQQSIILQGLAMDASATDPILQSPGVGTIQPETCEGRWGLRR</sequence>
<dbReference type="GeneID" id="63687972"/>
<gene>
    <name evidence="1" type="ORF">DACRYDRAFT_22659</name>
</gene>
<keyword evidence="2" id="KW-1185">Reference proteome</keyword>
<proteinExistence type="predicted"/>
<dbReference type="Proteomes" id="UP000030653">
    <property type="component" value="Unassembled WGS sequence"/>
</dbReference>
<evidence type="ECO:0000313" key="1">
    <source>
        <dbReference type="EMBL" id="EJU01581.1"/>
    </source>
</evidence>
<dbReference type="HOGENOM" id="CLU_1434402_0_0_1"/>
<dbReference type="RefSeq" id="XP_040628478.1">
    <property type="nucleotide sequence ID" value="XM_040772910.1"/>
</dbReference>
<accession>M5FUY3</accession>
<dbReference type="AlphaFoldDB" id="M5FUY3"/>